<evidence type="ECO:0000256" key="5">
    <source>
        <dbReference type="ARBA" id="ARBA00022692"/>
    </source>
</evidence>
<keyword evidence="13" id="KW-0410">Iron transport</keyword>
<dbReference type="Pfam" id="PF02421">
    <property type="entry name" value="FeoB_N"/>
    <property type="match status" value="1"/>
</dbReference>
<keyword evidence="8 11" id="KW-0342">GTP-binding</keyword>
<feature type="binding site" evidence="12">
    <location>
        <position position="47"/>
    </location>
    <ligand>
        <name>Mg(2+)</name>
        <dbReference type="ChEBI" id="CHEBI:18420"/>
        <label>2</label>
    </ligand>
</feature>
<evidence type="ECO:0000256" key="4">
    <source>
        <dbReference type="ARBA" id="ARBA00022475"/>
    </source>
</evidence>
<name>A0A1M5X474_9CLOT</name>
<dbReference type="Gene3D" id="3.40.50.300">
    <property type="entry name" value="P-loop containing nucleotide triphosphate hydrolases"/>
    <property type="match status" value="1"/>
</dbReference>
<comment type="subcellular location">
    <subcellularLocation>
        <location evidence="2 13">Cell membrane</location>
        <topology evidence="2 13">Multi-pass membrane protein</topology>
    </subcellularLocation>
</comment>
<evidence type="ECO:0000313" key="15">
    <source>
        <dbReference type="EMBL" id="SHH94609.1"/>
    </source>
</evidence>
<comment type="similarity">
    <text evidence="13">Belongs to the TRAFAC class TrmE-Era-EngA-EngB-Septin-like GTPase superfamily. FeoB GTPase (TC 9.A.8) family.</text>
</comment>
<dbReference type="CDD" id="cd01879">
    <property type="entry name" value="FeoB"/>
    <property type="match status" value="1"/>
</dbReference>
<dbReference type="RefSeq" id="WP_073339719.1">
    <property type="nucleotide sequence ID" value="NZ_FQXM01000023.1"/>
</dbReference>
<evidence type="ECO:0000313" key="16">
    <source>
        <dbReference type="Proteomes" id="UP000184447"/>
    </source>
</evidence>
<dbReference type="NCBIfam" id="TIGR00437">
    <property type="entry name" value="feoB"/>
    <property type="match status" value="1"/>
</dbReference>
<reference evidence="15 16" key="1">
    <citation type="submission" date="2016-11" db="EMBL/GenBank/DDBJ databases">
        <authorList>
            <person name="Jaros S."/>
            <person name="Januszkiewicz K."/>
            <person name="Wedrychowicz H."/>
        </authorList>
    </citation>
    <scope>NUCLEOTIDE SEQUENCE [LARGE SCALE GENOMIC DNA]</scope>
    <source>
        <strain evidence="15 16">DSM 8605</strain>
    </source>
</reference>
<dbReference type="GO" id="GO:0005886">
    <property type="term" value="C:plasma membrane"/>
    <property type="evidence" value="ECO:0007669"/>
    <property type="project" value="UniProtKB-SubCell"/>
</dbReference>
<feature type="domain" description="FeoB-type G" evidence="14">
    <location>
        <begin position="26"/>
        <end position="188"/>
    </location>
</feature>
<feature type="binding site" evidence="11">
    <location>
        <begin position="33"/>
        <end position="40"/>
    </location>
    <ligand>
        <name>GTP</name>
        <dbReference type="ChEBI" id="CHEBI:37565"/>
        <label>1</label>
    </ligand>
</feature>
<accession>A0A1M5X474</accession>
<dbReference type="SUPFAM" id="SSF52540">
    <property type="entry name" value="P-loop containing nucleoside triphosphate hydrolases"/>
    <property type="match status" value="1"/>
</dbReference>
<dbReference type="InterPro" id="IPR030389">
    <property type="entry name" value="G_FEOB_dom"/>
</dbReference>
<dbReference type="InterPro" id="IPR027417">
    <property type="entry name" value="P-loop_NTPase"/>
</dbReference>
<dbReference type="GO" id="GO:0015093">
    <property type="term" value="F:ferrous iron transmembrane transporter activity"/>
    <property type="evidence" value="ECO:0007669"/>
    <property type="project" value="UniProtKB-UniRule"/>
</dbReference>
<gene>
    <name evidence="15" type="ORF">SAMN02745207_03338</name>
</gene>
<keyword evidence="5 13" id="KW-0812">Transmembrane</keyword>
<feature type="transmembrane region" description="Helical" evidence="13">
    <location>
        <begin position="555"/>
        <end position="577"/>
    </location>
</feature>
<feature type="transmembrane region" description="Helical" evidence="13">
    <location>
        <begin position="473"/>
        <end position="492"/>
    </location>
</feature>
<evidence type="ECO:0000256" key="13">
    <source>
        <dbReference type="RuleBase" id="RU362098"/>
    </source>
</evidence>
<proteinExistence type="inferred from homology"/>
<keyword evidence="3 13" id="KW-0813">Transport</keyword>
<keyword evidence="9 13" id="KW-0472">Membrane</keyword>
<keyword evidence="12" id="KW-0479">Metal-binding</keyword>
<dbReference type="InterPro" id="IPR003373">
    <property type="entry name" value="Fe2_transport_prot-B"/>
</dbReference>
<evidence type="ECO:0000256" key="6">
    <source>
        <dbReference type="ARBA" id="ARBA00022741"/>
    </source>
</evidence>
<dbReference type="GO" id="GO:0005525">
    <property type="term" value="F:GTP binding"/>
    <property type="evidence" value="ECO:0007669"/>
    <property type="project" value="UniProtKB-KW"/>
</dbReference>
<feature type="transmembrane region" description="Helical" evidence="13">
    <location>
        <begin position="606"/>
        <end position="626"/>
    </location>
</feature>
<dbReference type="PANTHER" id="PTHR43185:SF2">
    <property type="entry name" value="FERROUS IRON TRANSPORT PROTEIN B"/>
    <property type="match status" value="1"/>
</dbReference>
<keyword evidence="13" id="KW-0408">Iron</keyword>
<feature type="binding site" evidence="12">
    <location>
        <position position="48"/>
    </location>
    <ligand>
        <name>Mg(2+)</name>
        <dbReference type="ChEBI" id="CHEBI:18420"/>
        <label>2</label>
    </ligand>
</feature>
<dbReference type="STRING" id="1121316.SAMN02745207_03338"/>
<evidence type="ECO:0000256" key="7">
    <source>
        <dbReference type="ARBA" id="ARBA00022989"/>
    </source>
</evidence>
<evidence type="ECO:0000256" key="10">
    <source>
        <dbReference type="NCBIfam" id="TIGR00437"/>
    </source>
</evidence>
<dbReference type="InterPro" id="IPR041069">
    <property type="entry name" value="FeoB_Cyto"/>
</dbReference>
<dbReference type="Pfam" id="PF17910">
    <property type="entry name" value="FeoB_Cyto"/>
    <property type="match status" value="1"/>
</dbReference>
<dbReference type="GO" id="GO:0046872">
    <property type="term" value="F:metal ion binding"/>
    <property type="evidence" value="ECO:0007669"/>
    <property type="project" value="UniProtKB-KW"/>
</dbReference>
<evidence type="ECO:0000256" key="2">
    <source>
        <dbReference type="ARBA" id="ARBA00004651"/>
    </source>
</evidence>
<dbReference type="OrthoDB" id="9809127at2"/>
<keyword evidence="7 13" id="KW-1133">Transmembrane helix</keyword>
<keyword evidence="16" id="KW-1185">Reference proteome</keyword>
<dbReference type="Gene3D" id="1.10.287.1770">
    <property type="match status" value="1"/>
</dbReference>
<feature type="transmembrane region" description="Helical" evidence="13">
    <location>
        <begin position="687"/>
        <end position="707"/>
    </location>
</feature>
<evidence type="ECO:0000256" key="3">
    <source>
        <dbReference type="ARBA" id="ARBA00022448"/>
    </source>
</evidence>
<dbReference type="EMBL" id="FQXM01000023">
    <property type="protein sequence ID" value="SHH94609.1"/>
    <property type="molecule type" value="Genomic_DNA"/>
</dbReference>
<keyword evidence="12" id="KW-0460">Magnesium</keyword>
<evidence type="ECO:0000259" key="14">
    <source>
        <dbReference type="PROSITE" id="PS51711"/>
    </source>
</evidence>
<protein>
    <recommendedName>
        <fullName evidence="10 13">Ferrous iron transport protein B</fullName>
    </recommendedName>
</protein>
<evidence type="ECO:0000256" key="12">
    <source>
        <dbReference type="PIRSR" id="PIRSR603373-2"/>
    </source>
</evidence>
<dbReference type="InterPro" id="IPR011640">
    <property type="entry name" value="Fe2_transport_prot_B_C"/>
</dbReference>
<feature type="transmembrane region" description="Helical" evidence="13">
    <location>
        <begin position="320"/>
        <end position="342"/>
    </location>
</feature>
<dbReference type="InterPro" id="IPR011642">
    <property type="entry name" value="Gate_dom"/>
</dbReference>
<keyword evidence="6 11" id="KW-0547">Nucleotide-binding</keyword>
<dbReference type="AlphaFoldDB" id="A0A1M5X474"/>
<dbReference type="Proteomes" id="UP000184447">
    <property type="component" value="Unassembled WGS sequence"/>
</dbReference>
<dbReference type="PANTHER" id="PTHR43185">
    <property type="entry name" value="FERROUS IRON TRANSPORT PROTEIN B"/>
    <property type="match status" value="1"/>
</dbReference>
<evidence type="ECO:0000256" key="9">
    <source>
        <dbReference type="ARBA" id="ARBA00023136"/>
    </source>
</evidence>
<evidence type="ECO:0000256" key="8">
    <source>
        <dbReference type="ARBA" id="ARBA00023134"/>
    </source>
</evidence>
<feature type="transmembrane region" description="Helical" evidence="13">
    <location>
        <begin position="498"/>
        <end position="519"/>
    </location>
</feature>
<dbReference type="InterPro" id="IPR050860">
    <property type="entry name" value="FeoB_GTPase"/>
</dbReference>
<dbReference type="Pfam" id="PF07670">
    <property type="entry name" value="Gate"/>
    <property type="match status" value="2"/>
</dbReference>
<keyword evidence="4" id="KW-1003">Cell membrane</keyword>
<sequence length="716" mass="79111">MGLPNKINEINVLEKELRIDKTSSEDKIIALGGNPNVGKSTIFNNLTGLKQHTGNWPGKTVTNAQGNYAYKNTNFILVDIPGTYSLMSNSVEEEVARDFICFGNPDATVIVVDSTCLERNLNLVLQTLEITSKVVVCVNLMDEAKRKGIYIDLDNLSSQLGVPVVGTSAISGKGLNELMDKVLLISSNKINPNIIKICYDSSIEKAIAKLEIVLSSNLQNKLNAKWVALKLIDGDETLLTSINKYLNFNLTKYEDMMNEVYEARNFLKSEGIDADALRDSIVCHLVKTAEKINSTVVSIKDTNYNKTDRKIDKYLTSKKFGIPIMILLLALIFWLTITGANIPSQIISSGLFWVENKLTDFFTWLNAPPWLHGLLVEGIYRTLAWVISVMLPPMAIFFPLFTLLEDLGYLPRVAFNLDNYFKKACACGKQALTMCMGFGCNAAGIIGCRIIDSPRERLIAIITNNFVPCNGRFPTLIAIIIMFFSGVIKAPFQSVVSTLILTGVILLGIMITLIISKILSKTILKGLPSAFTLELPPYRKPQVGKVIVRSIFDRTLFVLARAIVVAAPAGLVIWIMANLYIGNISILSHCAHFLDPFAKLIGLDGYILMAFILGFPANEIVIPILIMSYMSTGSLLELDSFDQLRSLLVANGWTPLTAVCVMLFSLMHWPCATTCLTIKKETQSFKWTLVSILVPTVTGIIICFIVANTSRLIGLM</sequence>
<keyword evidence="13" id="KW-0406">Ion transport</keyword>
<feature type="binding site" evidence="11">
    <location>
        <begin position="79"/>
        <end position="82"/>
    </location>
    <ligand>
        <name>GTP</name>
        <dbReference type="ChEBI" id="CHEBI:37565"/>
        <label>1</label>
    </ligand>
</feature>
<feature type="binding site" evidence="12">
    <location>
        <position position="44"/>
    </location>
    <ligand>
        <name>Mg(2+)</name>
        <dbReference type="ChEBI" id="CHEBI:18420"/>
        <label>2</label>
    </ligand>
</feature>
<evidence type="ECO:0000256" key="1">
    <source>
        <dbReference type="ARBA" id="ARBA00003926"/>
    </source>
</evidence>
<feature type="binding site" evidence="11">
    <location>
        <begin position="139"/>
        <end position="142"/>
    </location>
    <ligand>
        <name>GTP</name>
        <dbReference type="ChEBI" id="CHEBI:37565"/>
        <label>1</label>
    </ligand>
</feature>
<evidence type="ECO:0000256" key="11">
    <source>
        <dbReference type="PIRSR" id="PIRSR603373-1"/>
    </source>
</evidence>
<organism evidence="15 16">
    <name type="scientific">Clostridium grantii DSM 8605</name>
    <dbReference type="NCBI Taxonomy" id="1121316"/>
    <lineage>
        <taxon>Bacteria</taxon>
        <taxon>Bacillati</taxon>
        <taxon>Bacillota</taxon>
        <taxon>Clostridia</taxon>
        <taxon>Eubacteriales</taxon>
        <taxon>Clostridiaceae</taxon>
        <taxon>Clostridium</taxon>
    </lineage>
</organism>
<feature type="transmembrane region" description="Helical" evidence="13">
    <location>
        <begin position="383"/>
        <end position="404"/>
    </location>
</feature>
<feature type="transmembrane region" description="Helical" evidence="13">
    <location>
        <begin position="647"/>
        <end position="667"/>
    </location>
</feature>
<dbReference type="PROSITE" id="PS51711">
    <property type="entry name" value="G_FEOB"/>
    <property type="match status" value="1"/>
</dbReference>
<dbReference type="Pfam" id="PF07664">
    <property type="entry name" value="FeoB_C"/>
    <property type="match status" value="1"/>
</dbReference>
<comment type="function">
    <text evidence="1 13">Probable transporter of a GTP-driven Fe(2+) uptake system.</text>
</comment>